<evidence type="ECO:0000256" key="6">
    <source>
        <dbReference type="ARBA" id="ARBA00023136"/>
    </source>
</evidence>
<keyword evidence="6 7" id="KW-0472">Membrane</keyword>
<feature type="transmembrane region" description="Helical" evidence="7">
    <location>
        <begin position="20"/>
        <end position="46"/>
    </location>
</feature>
<feature type="transmembrane region" description="Helical" evidence="7">
    <location>
        <begin position="116"/>
        <end position="139"/>
    </location>
</feature>
<dbReference type="Proteomes" id="UP001451571">
    <property type="component" value="Chromosome"/>
</dbReference>
<evidence type="ECO:0000256" key="2">
    <source>
        <dbReference type="ARBA" id="ARBA00022448"/>
    </source>
</evidence>
<dbReference type="CDD" id="cd06261">
    <property type="entry name" value="TM_PBP2"/>
    <property type="match status" value="1"/>
</dbReference>
<dbReference type="Pfam" id="PF00528">
    <property type="entry name" value="BPD_transp_1"/>
    <property type="match status" value="1"/>
</dbReference>
<keyword evidence="4 7" id="KW-0812">Transmembrane</keyword>
<feature type="transmembrane region" description="Helical" evidence="7">
    <location>
        <begin position="83"/>
        <end position="104"/>
    </location>
</feature>
<dbReference type="EMBL" id="CP146256">
    <property type="protein sequence ID" value="XAH74171.1"/>
    <property type="molecule type" value="Genomic_DNA"/>
</dbReference>
<evidence type="ECO:0000313" key="10">
    <source>
        <dbReference type="Proteomes" id="UP001451571"/>
    </source>
</evidence>
<dbReference type="RefSeq" id="WP_342757765.1">
    <property type="nucleotide sequence ID" value="NZ_CP146256.1"/>
</dbReference>
<evidence type="ECO:0000259" key="8">
    <source>
        <dbReference type="PROSITE" id="PS50928"/>
    </source>
</evidence>
<keyword evidence="2 7" id="KW-0813">Transport</keyword>
<reference evidence="9 10" key="1">
    <citation type="submission" date="2024-02" db="EMBL/GenBank/DDBJ databases">
        <title>Bacterial strain from lacustrine sediment.</title>
        <authorList>
            <person name="Petit C."/>
            <person name="Fadhlaoui K."/>
        </authorList>
    </citation>
    <scope>NUCLEOTIDE SEQUENCE [LARGE SCALE GENOMIC DNA]</scope>
    <source>
        <strain evidence="9 10">IPX-CK</strain>
    </source>
</reference>
<sequence>MQTTKRKKIEWKKIKKFLPLYLMMLPGIIYLFINNYIPMSGIVLAFKKYDLKKGVYDSPNIGFKNFEFLFKTKDAWTITRNTLGYNAVFIILGTVVAILIAILLNEIRNEKAKKTYQTLILIPYLISTVVVSYVVYGFLNTQNGFINNSILKPLGLDIISWYSEEKYWPFILILVNLWKGFGYNCIIYYATLIGIDKGYYEAAMIDGASRWQQVKYITLPGLKTTIITLTLMAIGRIFYSDFGLFYQVPMNSGSLIDVTNTIDTYVYRGLTQTNNIGMSAAAGLYQSLVGFILVLTANYVVRKISKENALF</sequence>
<feature type="transmembrane region" description="Helical" evidence="7">
    <location>
        <begin position="170"/>
        <end position="195"/>
    </location>
</feature>
<proteinExistence type="inferred from homology"/>
<dbReference type="PANTHER" id="PTHR30193">
    <property type="entry name" value="ABC TRANSPORTER PERMEASE PROTEIN"/>
    <property type="match status" value="1"/>
</dbReference>
<name>A0ABZ3EVA6_9FIRM</name>
<keyword evidence="5 7" id="KW-1133">Transmembrane helix</keyword>
<evidence type="ECO:0000256" key="7">
    <source>
        <dbReference type="RuleBase" id="RU363032"/>
    </source>
</evidence>
<feature type="domain" description="ABC transmembrane type-1" evidence="8">
    <location>
        <begin position="79"/>
        <end position="297"/>
    </location>
</feature>
<accession>A0ABZ3EVA6</accession>
<dbReference type="InterPro" id="IPR035906">
    <property type="entry name" value="MetI-like_sf"/>
</dbReference>
<feature type="transmembrane region" description="Helical" evidence="7">
    <location>
        <begin position="216"/>
        <end position="239"/>
    </location>
</feature>
<dbReference type="PROSITE" id="PS50928">
    <property type="entry name" value="ABC_TM1"/>
    <property type="match status" value="1"/>
</dbReference>
<protein>
    <submittedName>
        <fullName evidence="9">ABC transporter permease subunit</fullName>
    </submittedName>
</protein>
<keyword evidence="10" id="KW-1185">Reference proteome</keyword>
<organism evidence="9 10">
    <name type="scientific">Kineothrix sedimenti</name>
    <dbReference type="NCBI Taxonomy" id="3123317"/>
    <lineage>
        <taxon>Bacteria</taxon>
        <taxon>Bacillati</taxon>
        <taxon>Bacillota</taxon>
        <taxon>Clostridia</taxon>
        <taxon>Lachnospirales</taxon>
        <taxon>Lachnospiraceae</taxon>
        <taxon>Kineothrix</taxon>
    </lineage>
</organism>
<evidence type="ECO:0000256" key="1">
    <source>
        <dbReference type="ARBA" id="ARBA00004651"/>
    </source>
</evidence>
<comment type="subcellular location">
    <subcellularLocation>
        <location evidence="1 7">Cell membrane</location>
        <topology evidence="1 7">Multi-pass membrane protein</topology>
    </subcellularLocation>
</comment>
<feature type="transmembrane region" description="Helical" evidence="7">
    <location>
        <begin position="276"/>
        <end position="301"/>
    </location>
</feature>
<dbReference type="InterPro" id="IPR000515">
    <property type="entry name" value="MetI-like"/>
</dbReference>
<dbReference type="SUPFAM" id="SSF161098">
    <property type="entry name" value="MetI-like"/>
    <property type="match status" value="1"/>
</dbReference>
<dbReference type="Gene3D" id="1.10.3720.10">
    <property type="entry name" value="MetI-like"/>
    <property type="match status" value="1"/>
</dbReference>
<dbReference type="InterPro" id="IPR051393">
    <property type="entry name" value="ABC_transporter_permease"/>
</dbReference>
<dbReference type="PANTHER" id="PTHR30193:SF44">
    <property type="entry name" value="LACTOSE TRANSPORT SYSTEM PERMEASE PROTEIN LACF"/>
    <property type="match status" value="1"/>
</dbReference>
<keyword evidence="3" id="KW-1003">Cell membrane</keyword>
<evidence type="ECO:0000256" key="5">
    <source>
        <dbReference type="ARBA" id="ARBA00022989"/>
    </source>
</evidence>
<gene>
    <name evidence="9" type="ORF">V6984_22170</name>
</gene>
<evidence type="ECO:0000256" key="3">
    <source>
        <dbReference type="ARBA" id="ARBA00022475"/>
    </source>
</evidence>
<comment type="similarity">
    <text evidence="7">Belongs to the binding-protein-dependent transport system permease family.</text>
</comment>
<evidence type="ECO:0000313" key="9">
    <source>
        <dbReference type="EMBL" id="XAH74171.1"/>
    </source>
</evidence>
<evidence type="ECO:0000256" key="4">
    <source>
        <dbReference type="ARBA" id="ARBA00022692"/>
    </source>
</evidence>